<accession>A0A8H5PVN9</accession>
<evidence type="ECO:0000313" key="2">
    <source>
        <dbReference type="EMBL" id="KAF5603433.1"/>
    </source>
</evidence>
<feature type="compositionally biased region" description="Basic and acidic residues" evidence="1">
    <location>
        <begin position="1"/>
        <end position="20"/>
    </location>
</feature>
<dbReference type="Proteomes" id="UP000546213">
    <property type="component" value="Unassembled WGS sequence"/>
</dbReference>
<dbReference type="EMBL" id="JAAOAS010000028">
    <property type="protein sequence ID" value="KAF5603433.1"/>
    <property type="molecule type" value="Genomic_DNA"/>
</dbReference>
<dbReference type="AlphaFoldDB" id="A0A8H5PVN9"/>
<comment type="caution">
    <text evidence="2">The sequence shown here is derived from an EMBL/GenBank/DDBJ whole genome shotgun (WGS) entry which is preliminary data.</text>
</comment>
<feature type="region of interest" description="Disordered" evidence="1">
    <location>
        <begin position="116"/>
        <end position="154"/>
    </location>
</feature>
<evidence type="ECO:0000313" key="3">
    <source>
        <dbReference type="Proteomes" id="UP000546213"/>
    </source>
</evidence>
<feature type="region of interest" description="Disordered" evidence="1">
    <location>
        <begin position="1"/>
        <end position="100"/>
    </location>
</feature>
<feature type="region of interest" description="Disordered" evidence="1">
    <location>
        <begin position="188"/>
        <end position="210"/>
    </location>
</feature>
<protein>
    <submittedName>
        <fullName evidence="2">Uncharacterized protein</fullName>
    </submittedName>
</protein>
<reference evidence="2 3" key="1">
    <citation type="submission" date="2020-05" db="EMBL/GenBank/DDBJ databases">
        <title>Identification and distribution of gene clusters putatively required for synthesis of sphingolipid metabolism inhibitors in phylogenetically diverse species of the filamentous fungus Fusarium.</title>
        <authorList>
            <person name="Kim H.-S."/>
            <person name="Busman M."/>
            <person name="Brown D.W."/>
            <person name="Divon H."/>
            <person name="Uhlig S."/>
            <person name="Proctor R.H."/>
        </authorList>
    </citation>
    <scope>NUCLEOTIDE SEQUENCE [LARGE SCALE GENOMIC DNA]</scope>
    <source>
        <strain evidence="2 3">NRRL 36939</strain>
    </source>
</reference>
<feature type="compositionally biased region" description="Polar residues" evidence="1">
    <location>
        <begin position="26"/>
        <end position="35"/>
    </location>
</feature>
<organism evidence="2 3">
    <name type="scientific">Fusarium pseudocircinatum</name>
    <dbReference type="NCBI Taxonomy" id="56676"/>
    <lineage>
        <taxon>Eukaryota</taxon>
        <taxon>Fungi</taxon>
        <taxon>Dikarya</taxon>
        <taxon>Ascomycota</taxon>
        <taxon>Pezizomycotina</taxon>
        <taxon>Sordariomycetes</taxon>
        <taxon>Hypocreomycetidae</taxon>
        <taxon>Hypocreales</taxon>
        <taxon>Nectriaceae</taxon>
        <taxon>Fusarium</taxon>
        <taxon>Fusarium fujikuroi species complex</taxon>
    </lineage>
</organism>
<evidence type="ECO:0000256" key="1">
    <source>
        <dbReference type="SAM" id="MobiDB-lite"/>
    </source>
</evidence>
<keyword evidence="3" id="KW-1185">Reference proteome</keyword>
<dbReference type="OrthoDB" id="5055835at2759"/>
<sequence length="210" mass="22888">MDSPKDSKTIADRLTKERHQIPQVPTAYNNGQQWHSRTRPEPEYLAHRPRRPPAQHGAVGDGLPLPQKSASASGSARQDPGGDRTPNELKASPHLVDFFPPDDGLVATTLAELVASSDADEEPISEISAPVITPSTSNGDPDPESKGPTKASQETELLYIRDWKSALSYKHGPLTDHNYVAVSCTATSLPPNNPMKWRDRIGERNAYQGP</sequence>
<name>A0A8H5PVN9_9HYPO</name>
<proteinExistence type="predicted"/>
<gene>
    <name evidence="2" type="ORF">FPCIR_1363</name>
</gene>